<dbReference type="SUPFAM" id="SSF51430">
    <property type="entry name" value="NAD(P)-linked oxidoreductase"/>
    <property type="match status" value="1"/>
</dbReference>
<name>A0A917RBT6_9NOCA</name>
<evidence type="ECO:0000256" key="1">
    <source>
        <dbReference type="ARBA" id="ARBA00023002"/>
    </source>
</evidence>
<comment type="caution">
    <text evidence="3">The sequence shown here is derived from an EMBL/GenBank/DDBJ whole genome shotgun (WGS) entry which is preliminary data.</text>
</comment>
<proteinExistence type="predicted"/>
<reference evidence="3" key="2">
    <citation type="submission" date="2020-09" db="EMBL/GenBank/DDBJ databases">
        <authorList>
            <person name="Sun Q."/>
            <person name="Zhou Y."/>
        </authorList>
    </citation>
    <scope>NUCLEOTIDE SEQUENCE</scope>
    <source>
        <strain evidence="3">CGMCC 4.3508</strain>
    </source>
</reference>
<feature type="domain" description="NADP-dependent oxidoreductase" evidence="2">
    <location>
        <begin position="36"/>
        <end position="332"/>
    </location>
</feature>
<sequence>MTAAVTSTSLPGAPVRSALPEGFRSVGRSGLVVSEVGIGASTFGRTGMIADTQESVDRIVGRALDLGITYFDIADVYGDRPGQSETMLGEALGNRRDQVVIGTKFGIGLAGLNGPDWGVRGSRRYIRLAVEASLRRLRTDWIDLYQIHTPDPVTPIEETLSVLDDLVREGKIRYLGNSNFAGWQIADAEYVARIHGHTRFISATNEYNLLWREPARELIPALDAYGLGFFPYFPLQNGLLTGKYRRDSVPAGRKITNLKKHLLDAAPWEALERYTEFARVRGITPTALAFGWLLAHESVSSVIAGVTEPDQLDNNLAASRWRPTPAEFAELTTLFAGDLSGAPGQVTGPASRG</sequence>
<dbReference type="PANTHER" id="PTHR43364">
    <property type="entry name" value="NADH-SPECIFIC METHYLGLYOXAL REDUCTASE-RELATED"/>
    <property type="match status" value="1"/>
</dbReference>
<evidence type="ECO:0000313" key="4">
    <source>
        <dbReference type="Proteomes" id="UP000638263"/>
    </source>
</evidence>
<reference evidence="3" key="1">
    <citation type="journal article" date="2014" name="Int. J. Syst. Evol. Microbiol.">
        <title>Complete genome sequence of Corynebacterium casei LMG S-19264T (=DSM 44701T), isolated from a smear-ripened cheese.</title>
        <authorList>
            <consortium name="US DOE Joint Genome Institute (JGI-PGF)"/>
            <person name="Walter F."/>
            <person name="Albersmeier A."/>
            <person name="Kalinowski J."/>
            <person name="Ruckert C."/>
        </authorList>
    </citation>
    <scope>NUCLEOTIDE SEQUENCE</scope>
    <source>
        <strain evidence="3">CGMCC 4.3508</strain>
    </source>
</reference>
<organism evidence="3 4">
    <name type="scientific">Nocardia jinanensis</name>
    <dbReference type="NCBI Taxonomy" id="382504"/>
    <lineage>
        <taxon>Bacteria</taxon>
        <taxon>Bacillati</taxon>
        <taxon>Actinomycetota</taxon>
        <taxon>Actinomycetes</taxon>
        <taxon>Mycobacteriales</taxon>
        <taxon>Nocardiaceae</taxon>
        <taxon>Nocardia</taxon>
    </lineage>
</organism>
<keyword evidence="4" id="KW-1185">Reference proteome</keyword>
<protein>
    <submittedName>
        <fullName evidence="3">Oxidoreductase</fullName>
    </submittedName>
</protein>
<dbReference type="AlphaFoldDB" id="A0A917RBT6"/>
<keyword evidence="1" id="KW-0560">Oxidoreductase</keyword>
<gene>
    <name evidence="3" type="ORF">GCM10011588_12410</name>
</gene>
<dbReference type="Pfam" id="PF00248">
    <property type="entry name" value="Aldo_ket_red"/>
    <property type="match status" value="1"/>
</dbReference>
<dbReference type="EMBL" id="BMMH01000002">
    <property type="protein sequence ID" value="GGK99297.1"/>
    <property type="molecule type" value="Genomic_DNA"/>
</dbReference>
<dbReference type="InterPro" id="IPR050523">
    <property type="entry name" value="AKR_Detox_Biosynth"/>
</dbReference>
<dbReference type="GO" id="GO:0016491">
    <property type="term" value="F:oxidoreductase activity"/>
    <property type="evidence" value="ECO:0007669"/>
    <property type="project" value="UniProtKB-KW"/>
</dbReference>
<dbReference type="Proteomes" id="UP000638263">
    <property type="component" value="Unassembled WGS sequence"/>
</dbReference>
<accession>A0A917RBT6</accession>
<dbReference type="GO" id="GO:0005829">
    <property type="term" value="C:cytosol"/>
    <property type="evidence" value="ECO:0007669"/>
    <property type="project" value="TreeGrafter"/>
</dbReference>
<evidence type="ECO:0000313" key="3">
    <source>
        <dbReference type="EMBL" id="GGK99297.1"/>
    </source>
</evidence>
<dbReference type="PANTHER" id="PTHR43364:SF4">
    <property type="entry name" value="NAD(P)-LINKED OXIDOREDUCTASE SUPERFAMILY PROTEIN"/>
    <property type="match status" value="1"/>
</dbReference>
<dbReference type="RefSeq" id="WP_189094079.1">
    <property type="nucleotide sequence ID" value="NZ_BMMH01000002.1"/>
</dbReference>
<dbReference type="Gene3D" id="3.20.20.100">
    <property type="entry name" value="NADP-dependent oxidoreductase domain"/>
    <property type="match status" value="1"/>
</dbReference>
<dbReference type="InterPro" id="IPR036812">
    <property type="entry name" value="NAD(P)_OxRdtase_dom_sf"/>
</dbReference>
<dbReference type="InterPro" id="IPR023210">
    <property type="entry name" value="NADP_OxRdtase_dom"/>
</dbReference>
<evidence type="ECO:0000259" key="2">
    <source>
        <dbReference type="Pfam" id="PF00248"/>
    </source>
</evidence>